<gene>
    <name evidence="2" type="ORF">S06H3_05013</name>
</gene>
<name>X1K1N0_9ZZZZ</name>
<feature type="non-terminal residue" evidence="2">
    <location>
        <position position="1"/>
    </location>
</feature>
<accession>X1K1N0</accession>
<evidence type="ECO:0000313" key="2">
    <source>
        <dbReference type="EMBL" id="GAI00428.1"/>
    </source>
</evidence>
<dbReference type="InterPro" id="IPR039261">
    <property type="entry name" value="FNR_nucleotide-bd"/>
</dbReference>
<protein>
    <recommendedName>
        <fullName evidence="1">Dihydroorotate dehydrogenase electron transfer subunit iron-sulphur cluster binding domain-containing protein</fullName>
    </recommendedName>
</protein>
<dbReference type="InterPro" id="IPR037117">
    <property type="entry name" value="Dihydroorotate_DH_ele_sf"/>
</dbReference>
<proteinExistence type="predicted"/>
<dbReference type="PANTHER" id="PTHR43513">
    <property type="entry name" value="DIHYDROOROTATE DEHYDROGENASE B (NAD(+)), ELECTRON TRANSFER SUBUNIT"/>
    <property type="match status" value="1"/>
</dbReference>
<comment type="caution">
    <text evidence="2">The sequence shown here is derived from an EMBL/GenBank/DDBJ whole genome shotgun (WGS) entry which is preliminary data.</text>
</comment>
<feature type="domain" description="Dihydroorotate dehydrogenase electron transfer subunit iron-sulphur cluster binding" evidence="1">
    <location>
        <begin position="17"/>
        <end position="49"/>
    </location>
</feature>
<dbReference type="PANTHER" id="PTHR43513:SF1">
    <property type="entry name" value="ANAEROBIC SULFITE REDUCTASE SUBUNIT B"/>
    <property type="match status" value="1"/>
</dbReference>
<reference evidence="2" key="1">
    <citation type="journal article" date="2014" name="Front. Microbiol.">
        <title>High frequency of phylogenetically diverse reductive dehalogenase-homologous genes in deep subseafloor sedimentary metagenomes.</title>
        <authorList>
            <person name="Kawai M."/>
            <person name="Futagami T."/>
            <person name="Toyoda A."/>
            <person name="Takaki Y."/>
            <person name="Nishi S."/>
            <person name="Hori S."/>
            <person name="Arai W."/>
            <person name="Tsubouchi T."/>
            <person name="Morono Y."/>
            <person name="Uchiyama I."/>
            <person name="Ito T."/>
            <person name="Fujiyama A."/>
            <person name="Inagaki F."/>
            <person name="Takami H."/>
        </authorList>
    </citation>
    <scope>NUCLEOTIDE SEQUENCE</scope>
    <source>
        <strain evidence="2">Expedition CK06-06</strain>
    </source>
</reference>
<dbReference type="InterPro" id="IPR019480">
    <property type="entry name" value="Dihydroorotate_DH_Fe-S-bd"/>
</dbReference>
<dbReference type="EMBL" id="BARV01001817">
    <property type="protein sequence ID" value="GAI00428.1"/>
    <property type="molecule type" value="Genomic_DNA"/>
</dbReference>
<organism evidence="2">
    <name type="scientific">marine sediment metagenome</name>
    <dbReference type="NCBI Taxonomy" id="412755"/>
    <lineage>
        <taxon>unclassified sequences</taxon>
        <taxon>metagenomes</taxon>
        <taxon>ecological metagenomes</taxon>
    </lineage>
</organism>
<dbReference type="Gene3D" id="2.10.240.10">
    <property type="entry name" value="Dihydroorotate dehydrogenase, electron transfer subunit"/>
    <property type="match status" value="1"/>
</dbReference>
<evidence type="ECO:0000259" key="1">
    <source>
        <dbReference type="Pfam" id="PF10418"/>
    </source>
</evidence>
<dbReference type="Pfam" id="PF10418">
    <property type="entry name" value="DHODB_Fe-S_bind"/>
    <property type="match status" value="1"/>
</dbReference>
<dbReference type="AlphaFoldDB" id="X1K1N0"/>
<sequence>ECLKKGIAKDQILLSLEWRMKCGMGFCGHCQINNVYVCLDGPVFNYEELSKLKETEV</sequence>
<dbReference type="InterPro" id="IPR050353">
    <property type="entry name" value="PyrK_electron_transfer"/>
</dbReference>
<dbReference type="SUPFAM" id="SSF52343">
    <property type="entry name" value="Ferredoxin reductase-like, C-terminal NADP-linked domain"/>
    <property type="match status" value="1"/>
</dbReference>